<dbReference type="PANTHER" id="PTHR45528">
    <property type="entry name" value="SENSOR HISTIDINE KINASE CPXA"/>
    <property type="match status" value="1"/>
</dbReference>
<evidence type="ECO:0000259" key="16">
    <source>
        <dbReference type="PROSITE" id="PS50885"/>
    </source>
</evidence>
<dbReference type="SUPFAM" id="SSF47384">
    <property type="entry name" value="Homodimeric domain of signal transducing histidine kinase"/>
    <property type="match status" value="1"/>
</dbReference>
<evidence type="ECO:0000259" key="15">
    <source>
        <dbReference type="PROSITE" id="PS50109"/>
    </source>
</evidence>
<dbReference type="InterPro" id="IPR003594">
    <property type="entry name" value="HATPase_dom"/>
</dbReference>
<feature type="domain" description="HAMP" evidence="16">
    <location>
        <begin position="193"/>
        <end position="248"/>
    </location>
</feature>
<evidence type="ECO:0000256" key="5">
    <source>
        <dbReference type="ARBA" id="ARBA00022553"/>
    </source>
</evidence>
<keyword evidence="8" id="KW-0547">Nucleotide-binding</keyword>
<dbReference type="PROSITE" id="PS50885">
    <property type="entry name" value="HAMP"/>
    <property type="match status" value="1"/>
</dbReference>
<dbReference type="PROSITE" id="PS50109">
    <property type="entry name" value="HIS_KIN"/>
    <property type="match status" value="1"/>
</dbReference>
<dbReference type="SMART" id="SM00387">
    <property type="entry name" value="HATPase_c"/>
    <property type="match status" value="1"/>
</dbReference>
<evidence type="ECO:0000256" key="3">
    <source>
        <dbReference type="ARBA" id="ARBA00012438"/>
    </source>
</evidence>
<evidence type="ECO:0000256" key="2">
    <source>
        <dbReference type="ARBA" id="ARBA00004651"/>
    </source>
</evidence>
<evidence type="ECO:0000256" key="7">
    <source>
        <dbReference type="ARBA" id="ARBA00022692"/>
    </source>
</evidence>
<keyword evidence="9" id="KW-0418">Kinase</keyword>
<evidence type="ECO:0000313" key="18">
    <source>
        <dbReference type="Proteomes" id="UP000255061"/>
    </source>
</evidence>
<dbReference type="InterPro" id="IPR003661">
    <property type="entry name" value="HisK_dim/P_dom"/>
</dbReference>
<dbReference type="Gene3D" id="6.10.340.10">
    <property type="match status" value="1"/>
</dbReference>
<dbReference type="InterPro" id="IPR050398">
    <property type="entry name" value="HssS/ArlS-like"/>
</dbReference>
<dbReference type="Pfam" id="PF02518">
    <property type="entry name" value="HATPase_c"/>
    <property type="match status" value="1"/>
</dbReference>
<dbReference type="Pfam" id="PF00672">
    <property type="entry name" value="HAMP"/>
    <property type="match status" value="1"/>
</dbReference>
<feature type="domain" description="Histidine kinase" evidence="15">
    <location>
        <begin position="256"/>
        <end position="463"/>
    </location>
</feature>
<dbReference type="PRINTS" id="PR00344">
    <property type="entry name" value="BCTRLSENSOR"/>
</dbReference>
<evidence type="ECO:0000256" key="14">
    <source>
        <dbReference type="SAM" id="Phobius"/>
    </source>
</evidence>
<evidence type="ECO:0000256" key="12">
    <source>
        <dbReference type="ARBA" id="ARBA00023012"/>
    </source>
</evidence>
<dbReference type="CDD" id="cd06225">
    <property type="entry name" value="HAMP"/>
    <property type="match status" value="1"/>
</dbReference>
<evidence type="ECO:0000256" key="1">
    <source>
        <dbReference type="ARBA" id="ARBA00000085"/>
    </source>
</evidence>
<accession>A0A380AQQ6</accession>
<dbReference type="GO" id="GO:0005524">
    <property type="term" value="F:ATP binding"/>
    <property type="evidence" value="ECO:0007669"/>
    <property type="project" value="UniProtKB-KW"/>
</dbReference>
<dbReference type="Gene3D" id="3.30.450.210">
    <property type="entry name" value="Two-component sensor protein CpxA, periplasmic domain"/>
    <property type="match status" value="1"/>
</dbReference>
<dbReference type="InterPro" id="IPR004358">
    <property type="entry name" value="Sig_transdc_His_kin-like_C"/>
</dbReference>
<dbReference type="Proteomes" id="UP000255061">
    <property type="component" value="Unassembled WGS sequence"/>
</dbReference>
<dbReference type="InterPro" id="IPR038515">
    <property type="entry name" value="CpxA_peri_sf"/>
</dbReference>
<protein>
    <recommendedName>
        <fullName evidence="3">histidine kinase</fullName>
        <ecNumber evidence="3">2.7.13.3</ecNumber>
    </recommendedName>
</protein>
<evidence type="ECO:0000256" key="9">
    <source>
        <dbReference type="ARBA" id="ARBA00022777"/>
    </source>
</evidence>
<dbReference type="InterPro" id="IPR058126">
    <property type="entry name" value="CpxA-like_HATPase"/>
</dbReference>
<dbReference type="FunFam" id="3.30.565.10:FF:000011">
    <property type="entry name" value="Sensor histidine kinase CpxA"/>
    <property type="match status" value="1"/>
</dbReference>
<evidence type="ECO:0000256" key="4">
    <source>
        <dbReference type="ARBA" id="ARBA00022475"/>
    </source>
</evidence>
<keyword evidence="10" id="KW-0067">ATP-binding</keyword>
<dbReference type="AlphaFoldDB" id="A0A380AQQ6"/>
<keyword evidence="12" id="KW-0902">Two-component regulatory system</keyword>
<dbReference type="CDD" id="cd16949">
    <property type="entry name" value="HATPase_CpxA-like"/>
    <property type="match status" value="1"/>
</dbReference>
<feature type="transmembrane region" description="Helical" evidence="14">
    <location>
        <begin position="20"/>
        <end position="44"/>
    </location>
</feature>
<dbReference type="CDD" id="cd00082">
    <property type="entry name" value="HisKA"/>
    <property type="match status" value="1"/>
</dbReference>
<proteinExistence type="predicted"/>
<dbReference type="GO" id="GO:0000155">
    <property type="term" value="F:phosphorelay sensor kinase activity"/>
    <property type="evidence" value="ECO:0007669"/>
    <property type="project" value="InterPro"/>
</dbReference>
<evidence type="ECO:0000256" key="10">
    <source>
        <dbReference type="ARBA" id="ARBA00022840"/>
    </source>
</evidence>
<name>A0A380AQQ6_9GAMM</name>
<keyword evidence="7 14" id="KW-0812">Transmembrane</keyword>
<evidence type="ECO:0000313" key="17">
    <source>
        <dbReference type="EMBL" id="SUI85716.1"/>
    </source>
</evidence>
<evidence type="ECO:0000256" key="11">
    <source>
        <dbReference type="ARBA" id="ARBA00022989"/>
    </source>
</evidence>
<dbReference type="InterPro" id="IPR036097">
    <property type="entry name" value="HisK_dim/P_sf"/>
</dbReference>
<dbReference type="InterPro" id="IPR005467">
    <property type="entry name" value="His_kinase_dom"/>
</dbReference>
<comment type="catalytic activity">
    <reaction evidence="1">
        <text>ATP + protein L-histidine = ADP + protein N-phospho-L-histidine.</text>
        <dbReference type="EC" id="2.7.13.3"/>
    </reaction>
</comment>
<keyword evidence="5" id="KW-0597">Phosphoprotein</keyword>
<dbReference type="SMART" id="SM00388">
    <property type="entry name" value="HisKA"/>
    <property type="match status" value="1"/>
</dbReference>
<comment type="subcellular location">
    <subcellularLocation>
        <location evidence="2">Cell membrane</location>
        <topology evidence="2">Multi-pass membrane protein</topology>
    </subcellularLocation>
</comment>
<dbReference type="GO" id="GO:0005886">
    <property type="term" value="C:plasma membrane"/>
    <property type="evidence" value="ECO:0007669"/>
    <property type="project" value="UniProtKB-SubCell"/>
</dbReference>
<evidence type="ECO:0000256" key="6">
    <source>
        <dbReference type="ARBA" id="ARBA00022679"/>
    </source>
</evidence>
<dbReference type="Gene3D" id="1.10.287.130">
    <property type="match status" value="1"/>
</dbReference>
<sequence>MVKVISGSHNGGITVPNRLFIKLLLGFWFCSSLIIALVGLLPLLQQNHDRAPLPPHLERVLASVAQRIQQDPSLLTTDFIRRLEKHRDIEGKPLRIYLTNSQGQVINTHRVSRGVRSFMLMADEEKQPISHQFKDELVFGPYQFNLGAETYSLYGRLPDNHPRPWFFFFAENKLLTLSLAIFLSGLLCGLLAWHLGKALNSLKKSANALAQGDLTHRVDEATTKRNDEIGQLASAFNSMADSIEAMVNNQQRLMGDISHELRTPLTRLQLSLALARKKGQQTTETERIGYEAEQLEKLISELLELSRVKLSTNETKVYLGLAESLSQVLDDAEFEAEQQGKRITIDIDEDIELAHFPKSLSRAIENLLRNAIRYAASDIQLQASATADQVKITIKDDGPGIDAAELDAIFKPFYRPDSARQRESGGWGLGLAITEAAITAHKGKIKAENCVPTGLKVTIFLPK</sequence>
<keyword evidence="13 14" id="KW-0472">Membrane</keyword>
<dbReference type="InterPro" id="IPR036890">
    <property type="entry name" value="HATPase_C_sf"/>
</dbReference>
<dbReference type="SMART" id="SM00304">
    <property type="entry name" value="HAMP"/>
    <property type="match status" value="1"/>
</dbReference>
<dbReference type="PANTHER" id="PTHR45528:SF1">
    <property type="entry name" value="SENSOR HISTIDINE KINASE CPXA"/>
    <property type="match status" value="1"/>
</dbReference>
<keyword evidence="4" id="KW-1003">Cell membrane</keyword>
<reference evidence="17 18" key="1">
    <citation type="submission" date="2018-06" db="EMBL/GenBank/DDBJ databases">
        <authorList>
            <consortium name="Pathogen Informatics"/>
            <person name="Doyle S."/>
        </authorList>
    </citation>
    <scope>NUCLEOTIDE SEQUENCE [LARGE SCALE GENOMIC DNA]</scope>
    <source>
        <strain evidence="17 18">NCTC10736</strain>
    </source>
</reference>
<dbReference type="EMBL" id="UGYV01000001">
    <property type="protein sequence ID" value="SUI85716.1"/>
    <property type="molecule type" value="Genomic_DNA"/>
</dbReference>
<keyword evidence="6 17" id="KW-0808">Transferase</keyword>
<keyword evidence="11 14" id="KW-1133">Transmembrane helix</keyword>
<dbReference type="SUPFAM" id="SSF158472">
    <property type="entry name" value="HAMP domain-like"/>
    <property type="match status" value="1"/>
</dbReference>
<gene>
    <name evidence="17" type="primary">cpxA</name>
    <name evidence="17" type="ORF">NCTC10736_02779</name>
</gene>
<dbReference type="InterPro" id="IPR003660">
    <property type="entry name" value="HAMP_dom"/>
</dbReference>
<dbReference type="SUPFAM" id="SSF55874">
    <property type="entry name" value="ATPase domain of HSP90 chaperone/DNA topoisomerase II/histidine kinase"/>
    <property type="match status" value="1"/>
</dbReference>
<feature type="transmembrane region" description="Helical" evidence="14">
    <location>
        <begin position="174"/>
        <end position="195"/>
    </location>
</feature>
<dbReference type="EC" id="2.7.13.3" evidence="3"/>
<dbReference type="Pfam" id="PF00512">
    <property type="entry name" value="HisKA"/>
    <property type="match status" value="1"/>
</dbReference>
<evidence type="ECO:0000256" key="13">
    <source>
        <dbReference type="ARBA" id="ARBA00023136"/>
    </source>
</evidence>
<evidence type="ECO:0000256" key="8">
    <source>
        <dbReference type="ARBA" id="ARBA00022741"/>
    </source>
</evidence>
<organism evidence="17 18">
    <name type="scientific">Shewanella morhuae</name>
    <dbReference type="NCBI Taxonomy" id="365591"/>
    <lineage>
        <taxon>Bacteria</taxon>
        <taxon>Pseudomonadati</taxon>
        <taxon>Pseudomonadota</taxon>
        <taxon>Gammaproteobacteria</taxon>
        <taxon>Alteromonadales</taxon>
        <taxon>Shewanellaceae</taxon>
        <taxon>Shewanella</taxon>
    </lineage>
</organism>
<dbReference type="Gene3D" id="3.30.565.10">
    <property type="entry name" value="Histidine kinase-like ATPase, C-terminal domain"/>
    <property type="match status" value="1"/>
</dbReference>